<gene>
    <name evidence="2" type="ORF">HIV01_014555</name>
</gene>
<keyword evidence="3" id="KW-1185">Reference proteome</keyword>
<sequence>MSTTPESNPATAPAATAPRRSRGWPWLVVLVLVAGAGSYGWMQWQARLERERAQASDAGQRLDALDGRIDAIRRDQRAQVQRLQQADATNRVLRDELLGIGQRAALLEDSVSKLADPDRHGAQALRLDETELLLSLGQQRLLIAGDLDGARRAYALAGHVLDGVDDPAYLSLRQTLQQESAGLEALRAEPRVQAMAELDALAQTAMVAPTDTTAQTEPEAPWWRRAFATLIDVRPSDRAVAVQASDRVAAMAGLQLEISLARAAAERRDQAGFRAALLRAEGWLARLWPESPSLQQQREQMRALAQRPLSLTLPTLGSTLQQLRQLRAAD</sequence>
<keyword evidence="1" id="KW-0812">Transmembrane</keyword>
<dbReference type="PANTHER" id="PTHR38043:SF1">
    <property type="entry name" value="PROTEIN HEMX"/>
    <property type="match status" value="1"/>
</dbReference>
<keyword evidence="1" id="KW-1133">Transmembrane helix</keyword>
<dbReference type="Proteomes" id="UP000663400">
    <property type="component" value="Chromosome"/>
</dbReference>
<accession>A0ABX7RBV8</accession>
<evidence type="ECO:0000313" key="2">
    <source>
        <dbReference type="EMBL" id="QSX74396.1"/>
    </source>
</evidence>
<name>A0ABX7RBV8_9GAMM</name>
<dbReference type="Pfam" id="PF04375">
    <property type="entry name" value="HemX"/>
    <property type="match status" value="1"/>
</dbReference>
<protein>
    <submittedName>
        <fullName evidence="2">Uroporphyrinogen-III C-methyltransferase</fullName>
    </submittedName>
</protein>
<dbReference type="InterPro" id="IPR007470">
    <property type="entry name" value="HemX"/>
</dbReference>
<proteinExistence type="predicted"/>
<keyword evidence="1" id="KW-0472">Membrane</keyword>
<feature type="transmembrane region" description="Helical" evidence="1">
    <location>
        <begin position="23"/>
        <end position="42"/>
    </location>
</feature>
<dbReference type="PANTHER" id="PTHR38043">
    <property type="entry name" value="PROTEIN HEMX"/>
    <property type="match status" value="1"/>
</dbReference>
<evidence type="ECO:0000313" key="3">
    <source>
        <dbReference type="Proteomes" id="UP000663400"/>
    </source>
</evidence>
<dbReference type="EMBL" id="CP071517">
    <property type="protein sequence ID" value="QSX74396.1"/>
    <property type="molecule type" value="Genomic_DNA"/>
</dbReference>
<evidence type="ECO:0000256" key="1">
    <source>
        <dbReference type="SAM" id="Phobius"/>
    </source>
</evidence>
<reference evidence="2 3" key="1">
    <citation type="submission" date="2021-02" db="EMBL/GenBank/DDBJ databases">
        <title>Lysobacter arenosi sp. nov., isolated from soil of gangwondo yeongwol, south Korea.</title>
        <authorList>
            <person name="Kim K.R."/>
            <person name="Kim K.H."/>
            <person name="Jeon C.O."/>
        </authorList>
    </citation>
    <scope>NUCLEOTIDE SEQUENCE [LARGE SCALE GENOMIC DNA]</scope>
    <source>
        <strain evidence="2 3">R7</strain>
    </source>
</reference>
<organism evidence="2 3">
    <name type="scientific">Lysobacter arenosi</name>
    <dbReference type="NCBI Taxonomy" id="2795387"/>
    <lineage>
        <taxon>Bacteria</taxon>
        <taxon>Pseudomonadati</taxon>
        <taxon>Pseudomonadota</taxon>
        <taxon>Gammaproteobacteria</taxon>
        <taxon>Lysobacterales</taxon>
        <taxon>Lysobacteraceae</taxon>
        <taxon>Lysobacter</taxon>
    </lineage>
</organism>